<accession>A0ABT3Z8K7</accession>
<feature type="transmembrane region" description="Helical" evidence="1">
    <location>
        <begin position="76"/>
        <end position="94"/>
    </location>
</feature>
<evidence type="ECO:0000313" key="2">
    <source>
        <dbReference type="EMBL" id="MCY0147664.1"/>
    </source>
</evidence>
<keyword evidence="3" id="KW-1185">Reference proteome</keyword>
<feature type="transmembrane region" description="Helical" evidence="1">
    <location>
        <begin position="114"/>
        <end position="132"/>
    </location>
</feature>
<gene>
    <name evidence="2" type="ORF">OEG84_08030</name>
</gene>
<evidence type="ECO:0000256" key="1">
    <source>
        <dbReference type="SAM" id="Phobius"/>
    </source>
</evidence>
<sequence>MIPTGFWKAWAAAALAILILDGLWLGLIARNFYRDQLGDLMASQISFPVAAAFYVFYSAAIVLLASAPAIRLDGGVWQAAILGAVLGIAAYGAYDFTNLATLKNWPVGLTIVDLIWGTLLTATVSAVGYFTLNAI</sequence>
<reference evidence="2" key="1">
    <citation type="submission" date="2022-10" db="EMBL/GenBank/DDBJ databases">
        <title>Hoeflea sp. G2-23, isolated from marine algae.</title>
        <authorList>
            <person name="Kristyanto S."/>
            <person name="Kim J.M."/>
            <person name="Jeon C.O."/>
        </authorList>
    </citation>
    <scope>NUCLEOTIDE SEQUENCE</scope>
    <source>
        <strain evidence="2">G2-23</strain>
    </source>
</reference>
<name>A0ABT3Z8K7_9HYPH</name>
<comment type="caution">
    <text evidence="2">The sequence shown here is derived from an EMBL/GenBank/DDBJ whole genome shotgun (WGS) entry which is preliminary data.</text>
</comment>
<dbReference type="EMBL" id="JAOVZR010000001">
    <property type="protein sequence ID" value="MCY0147664.1"/>
    <property type="molecule type" value="Genomic_DNA"/>
</dbReference>
<proteinExistence type="predicted"/>
<keyword evidence="1" id="KW-0472">Membrane</keyword>
<feature type="transmembrane region" description="Helical" evidence="1">
    <location>
        <begin position="45"/>
        <end position="64"/>
    </location>
</feature>
<keyword evidence="1" id="KW-1133">Transmembrane helix</keyword>
<evidence type="ECO:0000313" key="3">
    <source>
        <dbReference type="Proteomes" id="UP001073227"/>
    </source>
</evidence>
<dbReference type="Pfam" id="PF09945">
    <property type="entry name" value="DUF2177"/>
    <property type="match status" value="1"/>
</dbReference>
<dbReference type="RefSeq" id="WP_267653261.1">
    <property type="nucleotide sequence ID" value="NZ_JAOVZR010000001.1"/>
</dbReference>
<dbReference type="InterPro" id="IPR018687">
    <property type="entry name" value="DUF2177_membr"/>
</dbReference>
<dbReference type="Proteomes" id="UP001073227">
    <property type="component" value="Unassembled WGS sequence"/>
</dbReference>
<feature type="transmembrane region" description="Helical" evidence="1">
    <location>
        <begin position="12"/>
        <end position="33"/>
    </location>
</feature>
<organism evidence="2 3">
    <name type="scientific">Hoeflea algicola</name>
    <dbReference type="NCBI Taxonomy" id="2983763"/>
    <lineage>
        <taxon>Bacteria</taxon>
        <taxon>Pseudomonadati</taxon>
        <taxon>Pseudomonadota</taxon>
        <taxon>Alphaproteobacteria</taxon>
        <taxon>Hyphomicrobiales</taxon>
        <taxon>Rhizobiaceae</taxon>
        <taxon>Hoeflea</taxon>
    </lineage>
</organism>
<protein>
    <submittedName>
        <fullName evidence="2">DUF2177 family protein</fullName>
    </submittedName>
</protein>
<keyword evidence="1" id="KW-0812">Transmembrane</keyword>